<organism evidence="2 3">
    <name type="scientific">Clavelina lepadiformis</name>
    <name type="common">Light-bulb sea squirt</name>
    <name type="synonym">Ascidia lepadiformis</name>
    <dbReference type="NCBI Taxonomy" id="159417"/>
    <lineage>
        <taxon>Eukaryota</taxon>
        <taxon>Metazoa</taxon>
        <taxon>Chordata</taxon>
        <taxon>Tunicata</taxon>
        <taxon>Ascidiacea</taxon>
        <taxon>Aplousobranchia</taxon>
        <taxon>Clavelinidae</taxon>
        <taxon>Clavelina</taxon>
    </lineage>
</organism>
<accession>A0ABP0F9B7</accession>
<comment type="caution">
    <text evidence="2">The sequence shown here is derived from an EMBL/GenBank/DDBJ whole genome shotgun (WGS) entry which is preliminary data.</text>
</comment>
<proteinExistence type="predicted"/>
<feature type="region of interest" description="Disordered" evidence="1">
    <location>
        <begin position="416"/>
        <end position="440"/>
    </location>
</feature>
<gene>
    <name evidence="2" type="ORF">CVLEPA_LOCUS5691</name>
</gene>
<sequence>MESQMLIDDESEVRLCEQALLDENTLRDLGPVNQNWFDDLNEQLHQQIFEEGFYSADAVAPAQNSLSSSCSLSNNGKQCYQPTSLIPVAPVGCVHAQPITSDLYQGKRTSGSGAHLMADTADKQFVKGTSKKMSKHEPVFNPWVKRKSIVGEANVAMKPTSCIIRLDNPPNIVESATKVFPVKDSIVTQLKKPQCSNPTSSIFGHNNSNQSKTLTSPVAFTGFVTANNRPLTCSVSSMSAAENLVNEVSFAPKGHKSRNNINVLKKHNVPCKTYGVVADKSLALSKNSWNKANKLFNGIVEDKFRRHTGSDLNAFTTFYTASHYTNQTGIADQGNTRLETIFEPLQKSQESESIDENREITGGVKTSHLANVRTNFTSAVTRGKKSCYTSAPLSRINHNNKVYKPPRKSASLKLVNLAPRRHDPKLADQKQLGVRQDYGA</sequence>
<evidence type="ECO:0000256" key="1">
    <source>
        <dbReference type="SAM" id="MobiDB-lite"/>
    </source>
</evidence>
<reference evidence="2 3" key="1">
    <citation type="submission" date="2024-02" db="EMBL/GenBank/DDBJ databases">
        <authorList>
            <person name="Daric V."/>
            <person name="Darras S."/>
        </authorList>
    </citation>
    <scope>NUCLEOTIDE SEQUENCE [LARGE SCALE GENOMIC DNA]</scope>
</reference>
<dbReference type="Proteomes" id="UP001642483">
    <property type="component" value="Unassembled WGS sequence"/>
</dbReference>
<protein>
    <submittedName>
        <fullName evidence="2">Uncharacterized protein</fullName>
    </submittedName>
</protein>
<keyword evidence="3" id="KW-1185">Reference proteome</keyword>
<dbReference type="EMBL" id="CAWYQH010000024">
    <property type="protein sequence ID" value="CAK8676220.1"/>
    <property type="molecule type" value="Genomic_DNA"/>
</dbReference>
<evidence type="ECO:0000313" key="2">
    <source>
        <dbReference type="EMBL" id="CAK8676220.1"/>
    </source>
</evidence>
<name>A0ABP0F9B7_CLALP</name>
<evidence type="ECO:0000313" key="3">
    <source>
        <dbReference type="Proteomes" id="UP001642483"/>
    </source>
</evidence>